<name>A0ABW6K626_9BACI</name>
<gene>
    <name evidence="1" type="ORF">ACFYKX_03200</name>
</gene>
<accession>A0ABW6K626</accession>
<dbReference type="Proteomes" id="UP001601059">
    <property type="component" value="Unassembled WGS sequence"/>
</dbReference>
<keyword evidence="2" id="KW-1185">Reference proteome</keyword>
<evidence type="ECO:0000313" key="1">
    <source>
        <dbReference type="EMBL" id="MFE8699627.1"/>
    </source>
</evidence>
<dbReference type="EMBL" id="JBIACK010000001">
    <property type="protein sequence ID" value="MFE8699627.1"/>
    <property type="molecule type" value="Genomic_DNA"/>
</dbReference>
<sequence length="64" mass="7386">MNTVVQKSRVLSKQGRRIWGKISFKNSYSFKQFLLMFVKEQKKNSTQQAVVGIIISTLLLLVLL</sequence>
<evidence type="ECO:0000313" key="2">
    <source>
        <dbReference type="Proteomes" id="UP001601059"/>
    </source>
</evidence>
<proteinExistence type="predicted"/>
<dbReference type="RefSeq" id="WP_389357983.1">
    <property type="nucleotide sequence ID" value="NZ_JBIACK010000001.1"/>
</dbReference>
<protein>
    <submittedName>
        <fullName evidence="1">Uncharacterized protein</fullName>
    </submittedName>
</protein>
<reference evidence="1 2" key="1">
    <citation type="submission" date="2024-08" db="EMBL/GenBank/DDBJ databases">
        <title>Two novel Cytobacillus novel species.</title>
        <authorList>
            <person name="Liu G."/>
        </authorList>
    </citation>
    <scope>NUCLEOTIDE SEQUENCE [LARGE SCALE GENOMIC DNA]</scope>
    <source>
        <strain evidence="1 2">FJAT-54145</strain>
    </source>
</reference>
<comment type="caution">
    <text evidence="1">The sequence shown here is derived from an EMBL/GenBank/DDBJ whole genome shotgun (WGS) entry which is preliminary data.</text>
</comment>
<organism evidence="1 2">
    <name type="scientific">Cytobacillus spartinae</name>
    <dbReference type="NCBI Taxonomy" id="3299023"/>
    <lineage>
        <taxon>Bacteria</taxon>
        <taxon>Bacillati</taxon>
        <taxon>Bacillota</taxon>
        <taxon>Bacilli</taxon>
        <taxon>Bacillales</taxon>
        <taxon>Bacillaceae</taxon>
        <taxon>Cytobacillus</taxon>
    </lineage>
</organism>